<evidence type="ECO:0000313" key="4">
    <source>
        <dbReference type="Proteomes" id="UP001555826"/>
    </source>
</evidence>
<dbReference type="Pfam" id="PF07859">
    <property type="entry name" value="Abhydrolase_3"/>
    <property type="match status" value="1"/>
</dbReference>
<dbReference type="InterPro" id="IPR013094">
    <property type="entry name" value="AB_hydrolase_3"/>
</dbReference>
<accession>A0ABV3P5V9</accession>
<organism evidence="3 4">
    <name type="scientific">Kineococcus endophyticus</name>
    <dbReference type="NCBI Taxonomy" id="1181883"/>
    <lineage>
        <taxon>Bacteria</taxon>
        <taxon>Bacillati</taxon>
        <taxon>Actinomycetota</taxon>
        <taxon>Actinomycetes</taxon>
        <taxon>Kineosporiales</taxon>
        <taxon>Kineosporiaceae</taxon>
        <taxon>Kineococcus</taxon>
    </lineage>
</organism>
<keyword evidence="4" id="KW-1185">Reference proteome</keyword>
<name>A0ABV3P5V9_9ACTN</name>
<evidence type="ECO:0000256" key="1">
    <source>
        <dbReference type="ARBA" id="ARBA00022801"/>
    </source>
</evidence>
<evidence type="ECO:0000259" key="2">
    <source>
        <dbReference type="Pfam" id="PF07859"/>
    </source>
</evidence>
<dbReference type="InterPro" id="IPR050300">
    <property type="entry name" value="GDXG_lipolytic_enzyme"/>
</dbReference>
<dbReference type="PANTHER" id="PTHR48081">
    <property type="entry name" value="AB HYDROLASE SUPERFAMILY PROTEIN C4A8.06C"/>
    <property type="match status" value="1"/>
</dbReference>
<reference evidence="3 4" key="1">
    <citation type="submission" date="2024-07" db="EMBL/GenBank/DDBJ databases">
        <authorList>
            <person name="Thanompreechachai J."/>
            <person name="Duangmal K."/>
        </authorList>
    </citation>
    <scope>NUCLEOTIDE SEQUENCE [LARGE SCALE GENOMIC DNA]</scope>
    <source>
        <strain evidence="3 4">KCTC 19886</strain>
    </source>
</reference>
<dbReference type="Proteomes" id="UP001555826">
    <property type="component" value="Unassembled WGS sequence"/>
</dbReference>
<dbReference type="Gene3D" id="3.40.50.1820">
    <property type="entry name" value="alpha/beta hydrolase"/>
    <property type="match status" value="1"/>
</dbReference>
<keyword evidence="1 3" id="KW-0378">Hydrolase</keyword>
<dbReference type="EMBL" id="JBFNQN010000006">
    <property type="protein sequence ID" value="MEW9265003.1"/>
    <property type="molecule type" value="Genomic_DNA"/>
</dbReference>
<dbReference type="SUPFAM" id="SSF53474">
    <property type="entry name" value="alpha/beta-Hydrolases"/>
    <property type="match status" value="1"/>
</dbReference>
<evidence type="ECO:0000313" key="3">
    <source>
        <dbReference type="EMBL" id="MEW9265003.1"/>
    </source>
</evidence>
<proteinExistence type="predicted"/>
<feature type="domain" description="Alpha/beta hydrolase fold-3" evidence="2">
    <location>
        <begin position="79"/>
        <end position="288"/>
    </location>
</feature>
<gene>
    <name evidence="3" type="ORF">AB1207_09610</name>
</gene>
<sequence length="331" mass="34753">MDTTHLIDPDIAGALALLPPLDLTPEGLGAVRAAMAAAPTPPLPDGVSEEEVFVPREGKEPVRVLVHRPASLAPDAPGVLWIHGGGYVFGSPDADRALSGTYALALDAVVVSVDYGLSPENVAPGPVEDCYAALRWFHEHAADLGVDRSRLAIAGASAGGGLTAGLALLARDRGEVPLVMQFLVYPMLDDRTVTTDDPNPVTGQFVWTPTYNEFGWRAHLGTDPGSAGISPYAAAARAEDLSGLPPTFLEVGALDLFLEEDVEYARRLVRAGVPTELHVYPGAFHGYQMAVDAPVTRTSFQLGVSALRRALHPAAAETPRQDGTDGATVDG</sequence>
<dbReference type="GO" id="GO:0016787">
    <property type="term" value="F:hydrolase activity"/>
    <property type="evidence" value="ECO:0007669"/>
    <property type="project" value="UniProtKB-KW"/>
</dbReference>
<dbReference type="PANTHER" id="PTHR48081:SF8">
    <property type="entry name" value="ALPHA_BETA HYDROLASE FOLD-3 DOMAIN-CONTAINING PROTEIN-RELATED"/>
    <property type="match status" value="1"/>
</dbReference>
<comment type="caution">
    <text evidence="3">The sequence shown here is derived from an EMBL/GenBank/DDBJ whole genome shotgun (WGS) entry which is preliminary data.</text>
</comment>
<dbReference type="InterPro" id="IPR029058">
    <property type="entry name" value="AB_hydrolase_fold"/>
</dbReference>
<protein>
    <submittedName>
        <fullName evidence="3">Alpha/beta hydrolase</fullName>
    </submittedName>
</protein>
<dbReference type="RefSeq" id="WP_367637896.1">
    <property type="nucleotide sequence ID" value="NZ_JBFNQN010000006.1"/>
</dbReference>